<protein>
    <submittedName>
        <fullName evidence="1">Uncharacterized protein</fullName>
    </submittedName>
</protein>
<name>A0A0F9K912_9ZZZZ</name>
<accession>A0A0F9K912</accession>
<gene>
    <name evidence="1" type="ORF">LCGC14_1731730</name>
</gene>
<dbReference type="AlphaFoldDB" id="A0A0F9K912"/>
<evidence type="ECO:0000313" key="1">
    <source>
        <dbReference type="EMBL" id="KKM07653.1"/>
    </source>
</evidence>
<organism evidence="1">
    <name type="scientific">marine sediment metagenome</name>
    <dbReference type="NCBI Taxonomy" id="412755"/>
    <lineage>
        <taxon>unclassified sequences</taxon>
        <taxon>metagenomes</taxon>
        <taxon>ecological metagenomes</taxon>
    </lineage>
</organism>
<reference evidence="1" key="1">
    <citation type="journal article" date="2015" name="Nature">
        <title>Complex archaea that bridge the gap between prokaryotes and eukaryotes.</title>
        <authorList>
            <person name="Spang A."/>
            <person name="Saw J.H."/>
            <person name="Jorgensen S.L."/>
            <person name="Zaremba-Niedzwiedzka K."/>
            <person name="Martijn J."/>
            <person name="Lind A.E."/>
            <person name="van Eijk R."/>
            <person name="Schleper C."/>
            <person name="Guy L."/>
            <person name="Ettema T.J."/>
        </authorList>
    </citation>
    <scope>NUCLEOTIDE SEQUENCE</scope>
</reference>
<dbReference type="EMBL" id="LAZR01015723">
    <property type="protein sequence ID" value="KKM07653.1"/>
    <property type="molecule type" value="Genomic_DNA"/>
</dbReference>
<comment type="caution">
    <text evidence="1">The sequence shown here is derived from an EMBL/GenBank/DDBJ whole genome shotgun (WGS) entry which is preliminary data.</text>
</comment>
<sequence length="46" mass="5737">MNEEKLLVDFMKFLEDYTTLIIGDYTFKAKFFLDNRKKIERMRKQK</sequence>
<proteinExistence type="predicted"/>